<evidence type="ECO:0000256" key="2">
    <source>
        <dbReference type="ARBA" id="ARBA00007815"/>
    </source>
</evidence>
<name>A0A1U7U9F0_CARSF</name>
<keyword evidence="3" id="KW-0238">DNA-binding</keyword>
<feature type="region of interest" description="Disordered" evidence="5">
    <location>
        <begin position="179"/>
        <end position="202"/>
    </location>
</feature>
<evidence type="ECO:0000256" key="4">
    <source>
        <dbReference type="ARBA" id="ARBA00023242"/>
    </source>
</evidence>
<dbReference type="PANTHER" id="PTHR13989">
    <property type="entry name" value="REPLICATION PROTEIN A-RELATED"/>
    <property type="match status" value="1"/>
</dbReference>
<dbReference type="PIRSF" id="PIRSF036949">
    <property type="entry name" value="RPA32"/>
    <property type="match status" value="1"/>
</dbReference>
<dbReference type="CTD" id="29935"/>
<keyword evidence="7" id="KW-1185">Reference proteome</keyword>
<comment type="similarity">
    <text evidence="2">Belongs to the replication factor A protein 2 family.</text>
</comment>
<reference evidence="8" key="1">
    <citation type="submission" date="2025-08" db="UniProtKB">
        <authorList>
            <consortium name="RefSeq"/>
        </authorList>
    </citation>
    <scope>IDENTIFICATION</scope>
</reference>
<dbReference type="OrthoDB" id="25571at2759"/>
<accession>A0A1U7U9F0</accession>
<dbReference type="Gene3D" id="2.40.50.140">
    <property type="entry name" value="Nucleic acid-binding proteins"/>
    <property type="match status" value="1"/>
</dbReference>
<keyword evidence="4" id="KW-0539">Nucleus</keyword>
<dbReference type="GO" id="GO:0005662">
    <property type="term" value="C:DNA replication factor A complex"/>
    <property type="evidence" value="ECO:0007669"/>
    <property type="project" value="TreeGrafter"/>
</dbReference>
<proteinExistence type="inferred from homology"/>
<dbReference type="GO" id="GO:0000724">
    <property type="term" value="P:double-strand break repair via homologous recombination"/>
    <property type="evidence" value="ECO:0007669"/>
    <property type="project" value="TreeGrafter"/>
</dbReference>
<dbReference type="AlphaFoldDB" id="A0A1U7U9F0"/>
<dbReference type="PANTHER" id="PTHR13989:SF53">
    <property type="entry name" value="REPLICATION PROTEIN A 30 KDA SUBUNIT"/>
    <property type="match status" value="1"/>
</dbReference>
<dbReference type="InterPro" id="IPR036390">
    <property type="entry name" value="WH_DNA-bd_sf"/>
</dbReference>
<gene>
    <name evidence="8" type="primary">RPA4</name>
</gene>
<dbReference type="InterPro" id="IPR012340">
    <property type="entry name" value="NA-bd_OB-fold"/>
</dbReference>
<comment type="subcellular location">
    <subcellularLocation>
        <location evidence="1">Nucleus</location>
    </subcellularLocation>
</comment>
<sequence length="267" mass="29414">MSESGFERDGSSTFGGSSYQSSEGGGDSYQPSEGGAAPMLKAQRPRARIQNIVPCCVNQLLTSTLIADVFKIRGIVVSQVSIVGIIRGAEKASNHIRYKIDDMTSKPIEARVWLGREKAKQMTPLPVGVYVKVFGILKGSVETKSLEVLKIHVLEDMNEFTVHILETVNAHMMLEKAQQAATGESASVAPSEMNDPSDNKEDRLDLIRKEVLRLILECPLQEGKSIHELQTQLSGLSVEVIKQAIDYLTFEGHIYPTVDREHFKSAD</sequence>
<dbReference type="GO" id="GO:0035861">
    <property type="term" value="C:site of double-strand break"/>
    <property type="evidence" value="ECO:0007669"/>
    <property type="project" value="TreeGrafter"/>
</dbReference>
<dbReference type="GeneID" id="103266057"/>
<dbReference type="InterPro" id="IPR014892">
    <property type="entry name" value="RPA_C"/>
</dbReference>
<dbReference type="Gene3D" id="1.10.10.10">
    <property type="entry name" value="Winged helix-like DNA-binding domain superfamily/Winged helix DNA-binding domain"/>
    <property type="match status" value="1"/>
</dbReference>
<feature type="compositionally biased region" description="Low complexity" evidence="5">
    <location>
        <begin position="11"/>
        <end position="22"/>
    </location>
</feature>
<dbReference type="KEGG" id="csyr:103266057"/>
<organism evidence="7 8">
    <name type="scientific">Carlito syrichta</name>
    <name type="common">Philippine tarsier</name>
    <name type="synonym">Tarsius syrichta</name>
    <dbReference type="NCBI Taxonomy" id="1868482"/>
    <lineage>
        <taxon>Eukaryota</taxon>
        <taxon>Metazoa</taxon>
        <taxon>Chordata</taxon>
        <taxon>Craniata</taxon>
        <taxon>Vertebrata</taxon>
        <taxon>Euteleostomi</taxon>
        <taxon>Mammalia</taxon>
        <taxon>Eutheria</taxon>
        <taxon>Euarchontoglires</taxon>
        <taxon>Primates</taxon>
        <taxon>Haplorrhini</taxon>
        <taxon>Tarsiiformes</taxon>
        <taxon>Tarsiidae</taxon>
        <taxon>Carlito</taxon>
    </lineage>
</organism>
<dbReference type="FunFam" id="2.40.50.140:FF:000735">
    <property type="match status" value="1"/>
</dbReference>
<dbReference type="STRING" id="1868482.ENSTSYP00000016273"/>
<dbReference type="GO" id="GO:0000781">
    <property type="term" value="C:chromosome, telomeric region"/>
    <property type="evidence" value="ECO:0007669"/>
    <property type="project" value="TreeGrafter"/>
</dbReference>
<evidence type="ECO:0000256" key="3">
    <source>
        <dbReference type="ARBA" id="ARBA00023125"/>
    </source>
</evidence>
<dbReference type="InterPro" id="IPR040260">
    <property type="entry name" value="RFA2-like"/>
</dbReference>
<evidence type="ECO:0000259" key="6">
    <source>
        <dbReference type="Pfam" id="PF08784"/>
    </source>
</evidence>
<dbReference type="FunFam" id="1.10.10.10:FF:000168">
    <property type="entry name" value="Replication protein A 32 kDa subunit"/>
    <property type="match status" value="1"/>
</dbReference>
<evidence type="ECO:0000256" key="5">
    <source>
        <dbReference type="SAM" id="MobiDB-lite"/>
    </source>
</evidence>
<dbReference type="Proteomes" id="UP000189704">
    <property type="component" value="Unplaced"/>
</dbReference>
<dbReference type="RefSeq" id="XP_008061892.1">
    <property type="nucleotide sequence ID" value="XM_008063701.1"/>
</dbReference>
<dbReference type="SUPFAM" id="SSF46785">
    <property type="entry name" value="Winged helix' DNA-binding domain"/>
    <property type="match status" value="1"/>
</dbReference>
<evidence type="ECO:0000313" key="8">
    <source>
        <dbReference type="RefSeq" id="XP_008061892.1"/>
    </source>
</evidence>
<protein>
    <submittedName>
        <fullName evidence="8">Replication protein A 30 kDa subunit</fullName>
    </submittedName>
</protein>
<dbReference type="GO" id="GO:0003697">
    <property type="term" value="F:single-stranded DNA binding"/>
    <property type="evidence" value="ECO:0007669"/>
    <property type="project" value="TreeGrafter"/>
</dbReference>
<feature type="region of interest" description="Disordered" evidence="5">
    <location>
        <begin position="1"/>
        <end position="41"/>
    </location>
</feature>
<dbReference type="GO" id="GO:0006260">
    <property type="term" value="P:DNA replication"/>
    <property type="evidence" value="ECO:0007669"/>
    <property type="project" value="InterPro"/>
</dbReference>
<dbReference type="Pfam" id="PF08784">
    <property type="entry name" value="RPA_C"/>
    <property type="match status" value="1"/>
</dbReference>
<feature type="domain" description="Replication protein A C-terminal" evidence="6">
    <location>
        <begin position="172"/>
        <end position="260"/>
    </location>
</feature>
<evidence type="ECO:0000313" key="7">
    <source>
        <dbReference type="Proteomes" id="UP000189704"/>
    </source>
</evidence>
<evidence type="ECO:0000256" key="1">
    <source>
        <dbReference type="ARBA" id="ARBA00004123"/>
    </source>
</evidence>
<dbReference type="SUPFAM" id="SSF50249">
    <property type="entry name" value="Nucleic acid-binding proteins"/>
    <property type="match status" value="1"/>
</dbReference>
<dbReference type="InterPro" id="IPR036388">
    <property type="entry name" value="WH-like_DNA-bd_sf"/>
</dbReference>
<dbReference type="GO" id="GO:0000077">
    <property type="term" value="P:DNA damage checkpoint signaling"/>
    <property type="evidence" value="ECO:0007669"/>
    <property type="project" value="UniProtKB-ARBA"/>
</dbReference>
<dbReference type="CDD" id="cd04478">
    <property type="entry name" value="RPA2_DBD_D"/>
    <property type="match status" value="1"/>
</dbReference>
<dbReference type="GO" id="GO:0006289">
    <property type="term" value="P:nucleotide-excision repair"/>
    <property type="evidence" value="ECO:0007669"/>
    <property type="project" value="TreeGrafter"/>
</dbReference>
<dbReference type="InterPro" id="IPR014646">
    <property type="entry name" value="Rfa2/RPA32"/>
</dbReference>
<feature type="compositionally biased region" description="Basic and acidic residues" evidence="5">
    <location>
        <begin position="1"/>
        <end position="10"/>
    </location>
</feature>